<organism evidence="5 6">
    <name type="scientific">Agrobacterium tomkonis CFBP 6623</name>
    <dbReference type="NCBI Taxonomy" id="1183432"/>
    <lineage>
        <taxon>Bacteria</taxon>
        <taxon>Pseudomonadati</taxon>
        <taxon>Pseudomonadota</taxon>
        <taxon>Alphaproteobacteria</taxon>
        <taxon>Hyphomicrobiales</taxon>
        <taxon>Rhizobiaceae</taxon>
        <taxon>Rhizobium/Agrobacterium group</taxon>
        <taxon>Agrobacterium</taxon>
        <taxon>Agrobacterium tumefaciens complex</taxon>
    </lineage>
</organism>
<dbReference type="SMART" id="SM00822">
    <property type="entry name" value="PKS_KR"/>
    <property type="match status" value="1"/>
</dbReference>
<evidence type="ECO:0000313" key="6">
    <source>
        <dbReference type="Proteomes" id="UP000191988"/>
    </source>
</evidence>
<protein>
    <submittedName>
        <fullName evidence="5">Putative short-chain oxidoreductase</fullName>
        <ecNumber evidence="5">1.-.-.-</ecNumber>
    </submittedName>
</protein>
<accession>A0A1S7NTK6</accession>
<dbReference type="PRINTS" id="PR00081">
    <property type="entry name" value="GDHRDH"/>
</dbReference>
<dbReference type="FunFam" id="3.40.50.720:FF:000084">
    <property type="entry name" value="Short-chain dehydrogenase reductase"/>
    <property type="match status" value="1"/>
</dbReference>
<dbReference type="PANTHER" id="PTHR43976:SF16">
    <property type="entry name" value="SHORT-CHAIN DEHYDROGENASE_REDUCTASE FAMILY PROTEIN"/>
    <property type="match status" value="1"/>
</dbReference>
<dbReference type="GO" id="GO:0016491">
    <property type="term" value="F:oxidoreductase activity"/>
    <property type="evidence" value="ECO:0007669"/>
    <property type="project" value="UniProtKB-KW"/>
</dbReference>
<sequence>MSKTERGIALVTGASSGIGLVTAQALRRDGYRVFGTSRKPMPDIEDGISMLVCDVTDDASVRRAVDEVLSRAGRIDLLVNNAGIGLLGGAEESTTEQAKAVFDVNVFGVMRMTNAVLPVMRRQRRGRIVNLSSILGLIPAPYNALYASTKHAVEGYSESLDHEVRTQGIRIVLVEPGVTRTPFEENITRPDRPLAIYDTVRADAEKLMRDVIGKGDAPEVVAKVVLEAANATSPKRRYTAGKAAGQARFIRRFLPESFVDRSFRKFSRLAD</sequence>
<dbReference type="PANTHER" id="PTHR43976">
    <property type="entry name" value="SHORT CHAIN DEHYDROGENASE"/>
    <property type="match status" value="1"/>
</dbReference>
<feature type="domain" description="Ketoreductase" evidence="4">
    <location>
        <begin position="7"/>
        <end position="199"/>
    </location>
</feature>
<evidence type="ECO:0000256" key="2">
    <source>
        <dbReference type="ARBA" id="ARBA00023002"/>
    </source>
</evidence>
<dbReference type="AlphaFoldDB" id="A0A1S7NTK6"/>
<proteinExistence type="inferred from homology"/>
<keyword evidence="6" id="KW-1185">Reference proteome</keyword>
<dbReference type="InterPro" id="IPR002347">
    <property type="entry name" value="SDR_fam"/>
</dbReference>
<dbReference type="CDD" id="cd05374">
    <property type="entry name" value="17beta-HSD-like_SDR_c"/>
    <property type="match status" value="1"/>
</dbReference>
<evidence type="ECO:0000256" key="1">
    <source>
        <dbReference type="ARBA" id="ARBA00006484"/>
    </source>
</evidence>
<dbReference type="Proteomes" id="UP000191988">
    <property type="component" value="Unassembled WGS sequence"/>
</dbReference>
<keyword evidence="2 5" id="KW-0560">Oxidoreductase</keyword>
<dbReference type="NCBIfam" id="NF004823">
    <property type="entry name" value="PRK06179.1"/>
    <property type="match status" value="1"/>
</dbReference>
<dbReference type="Pfam" id="PF00106">
    <property type="entry name" value="adh_short"/>
    <property type="match status" value="1"/>
</dbReference>
<dbReference type="InterPro" id="IPR057326">
    <property type="entry name" value="KR_dom"/>
</dbReference>
<evidence type="ECO:0000259" key="4">
    <source>
        <dbReference type="SMART" id="SM00822"/>
    </source>
</evidence>
<dbReference type="PRINTS" id="PR00080">
    <property type="entry name" value="SDRFAMILY"/>
</dbReference>
<dbReference type="EMBL" id="FBWK01000009">
    <property type="protein sequence ID" value="CUX11429.1"/>
    <property type="molecule type" value="Genomic_DNA"/>
</dbReference>
<reference evidence="6" key="1">
    <citation type="submission" date="2016-01" db="EMBL/GenBank/DDBJ databases">
        <authorList>
            <person name="Regsiter A."/>
            <person name="william w."/>
        </authorList>
    </citation>
    <scope>NUCLEOTIDE SEQUENCE [LARGE SCALE GENOMIC DNA]</scope>
    <source>
        <strain evidence="6">CFBP 6623</strain>
    </source>
</reference>
<dbReference type="STRING" id="1183432.AGR3A_Cc170030"/>
<name>A0A1S7NTK6_9HYPH</name>
<gene>
    <name evidence="5" type="ORF">AGR3A_Cc170030</name>
</gene>
<dbReference type="SUPFAM" id="SSF51735">
    <property type="entry name" value="NAD(P)-binding Rossmann-fold domains"/>
    <property type="match status" value="1"/>
</dbReference>
<evidence type="ECO:0000256" key="3">
    <source>
        <dbReference type="RuleBase" id="RU000363"/>
    </source>
</evidence>
<evidence type="ECO:0000313" key="5">
    <source>
        <dbReference type="EMBL" id="CUX11429.1"/>
    </source>
</evidence>
<comment type="similarity">
    <text evidence="1 3">Belongs to the short-chain dehydrogenases/reductases (SDR) family.</text>
</comment>
<dbReference type="InterPro" id="IPR036291">
    <property type="entry name" value="NAD(P)-bd_dom_sf"/>
</dbReference>
<dbReference type="InterPro" id="IPR051911">
    <property type="entry name" value="SDR_oxidoreductase"/>
</dbReference>
<dbReference type="RefSeq" id="WP_046798052.1">
    <property type="nucleotide sequence ID" value="NZ_LT009723.1"/>
</dbReference>
<dbReference type="Gene3D" id="3.40.50.720">
    <property type="entry name" value="NAD(P)-binding Rossmann-like Domain"/>
    <property type="match status" value="1"/>
</dbReference>
<dbReference type="EC" id="1.-.-.-" evidence="5"/>